<organism evidence="1 2">
    <name type="scientific">Methylocaldum szegediense</name>
    <dbReference type="NCBI Taxonomy" id="73780"/>
    <lineage>
        <taxon>Bacteria</taxon>
        <taxon>Pseudomonadati</taxon>
        <taxon>Pseudomonadota</taxon>
        <taxon>Gammaproteobacteria</taxon>
        <taxon>Methylococcales</taxon>
        <taxon>Methylococcaceae</taxon>
        <taxon>Methylocaldum</taxon>
    </lineage>
</organism>
<gene>
    <name evidence="1" type="ORF">MSZNOR_0116</name>
</gene>
<dbReference type="PANTHER" id="PTHR35841">
    <property type="entry name" value="PHOSPHONATES-BINDING PERIPLASMIC PROTEIN"/>
    <property type="match status" value="1"/>
</dbReference>
<name>A0ABM9HVY7_9GAMM</name>
<dbReference type="SUPFAM" id="SSF53850">
    <property type="entry name" value="Periplasmic binding protein-like II"/>
    <property type="match status" value="1"/>
</dbReference>
<dbReference type="PANTHER" id="PTHR35841:SF1">
    <property type="entry name" value="PHOSPHONATES-BINDING PERIPLASMIC PROTEIN"/>
    <property type="match status" value="1"/>
</dbReference>
<evidence type="ECO:0000313" key="1">
    <source>
        <dbReference type="EMBL" id="CAI8722340.1"/>
    </source>
</evidence>
<dbReference type="RefSeq" id="WP_026610371.1">
    <property type="nucleotide sequence ID" value="NZ_OX458333.1"/>
</dbReference>
<protein>
    <submittedName>
        <fullName evidence="1">Phosphonate transport system substrate-binding protein</fullName>
    </submittedName>
</protein>
<accession>A0ABM9HVY7</accession>
<reference evidence="1 2" key="1">
    <citation type="submission" date="2023-03" db="EMBL/GenBank/DDBJ databases">
        <authorList>
            <person name="Pearce D."/>
        </authorList>
    </citation>
    <scope>NUCLEOTIDE SEQUENCE [LARGE SCALE GENOMIC DNA]</scope>
    <source>
        <strain evidence="1">Msz</strain>
    </source>
</reference>
<dbReference type="Proteomes" id="UP001162030">
    <property type="component" value="Chromosome"/>
</dbReference>
<keyword evidence="2" id="KW-1185">Reference proteome</keyword>
<proteinExistence type="predicted"/>
<dbReference type="EMBL" id="OX458333">
    <property type="protein sequence ID" value="CAI8722340.1"/>
    <property type="molecule type" value="Genomic_DNA"/>
</dbReference>
<dbReference type="Gene3D" id="3.40.190.10">
    <property type="entry name" value="Periplasmic binding protein-like II"/>
    <property type="match status" value="2"/>
</dbReference>
<sequence>MPETLIMGAVAYAPKVVTIWEGFKAYFAERGLAFDYVLYSNYERQVKAQFEGAIHVAWNSPLAWVRADRMAKARGVAVSAVAMRDTDRDLTSLIVVRADAGIESLADLRGRTVGFGAVDSSQATLIPLEHLSRHGLQAGRDFTARRFDLLGGKHGDHIGGERDAALALMRGEIDAACMIDGNHLAFTTEGVLPAGGTRILAQTDAYDHCNFTVSPGAPKELVDRFVELLLAMSWDDPAVRPLMELEGLKQWLPGRTTGYALLERAVDEQGFYAADGCILAADYRY</sequence>
<dbReference type="Pfam" id="PF12974">
    <property type="entry name" value="Phosphonate-bd"/>
    <property type="match status" value="1"/>
</dbReference>
<evidence type="ECO:0000313" key="2">
    <source>
        <dbReference type="Proteomes" id="UP001162030"/>
    </source>
</evidence>